<gene>
    <name evidence="1" type="ORF">CORC01_04864</name>
</gene>
<dbReference type="RefSeq" id="XP_022477108.1">
    <property type="nucleotide sequence ID" value="XM_022616511.1"/>
</dbReference>
<dbReference type="GeneID" id="34558021"/>
<sequence length="80" mass="9135">MNKADHTIDGYKYIEYEVFKARTDVFTLRWKGSDKGSIWKGRRVVAQLDAKVDGETVVAIGESVIIDEKHIKCVYSEETP</sequence>
<dbReference type="AlphaFoldDB" id="A0A1G4BF19"/>
<evidence type="ECO:0000313" key="2">
    <source>
        <dbReference type="Proteomes" id="UP000176998"/>
    </source>
</evidence>
<name>A0A1G4BF19_9PEZI</name>
<dbReference type="Proteomes" id="UP000176998">
    <property type="component" value="Unassembled WGS sequence"/>
</dbReference>
<keyword evidence="2" id="KW-1185">Reference proteome</keyword>
<dbReference type="EMBL" id="MJBS01000032">
    <property type="protein sequence ID" value="OHE99963.1"/>
    <property type="molecule type" value="Genomic_DNA"/>
</dbReference>
<protein>
    <submittedName>
        <fullName evidence="1">Uncharacterized protein</fullName>
    </submittedName>
</protein>
<reference evidence="1 2" key="1">
    <citation type="submission" date="2016-09" db="EMBL/GenBank/DDBJ databases">
        <authorList>
            <person name="Capua I."/>
            <person name="De Benedictis P."/>
            <person name="Joannis T."/>
            <person name="Lombin L.H."/>
            <person name="Cattoli G."/>
        </authorList>
    </citation>
    <scope>NUCLEOTIDE SEQUENCE [LARGE SCALE GENOMIC DNA]</scope>
    <source>
        <strain evidence="1 2">IMI 309357</strain>
    </source>
</reference>
<evidence type="ECO:0000313" key="1">
    <source>
        <dbReference type="EMBL" id="OHE99963.1"/>
    </source>
</evidence>
<organism evidence="1 2">
    <name type="scientific">Colletotrichum orchidophilum</name>
    <dbReference type="NCBI Taxonomy" id="1209926"/>
    <lineage>
        <taxon>Eukaryota</taxon>
        <taxon>Fungi</taxon>
        <taxon>Dikarya</taxon>
        <taxon>Ascomycota</taxon>
        <taxon>Pezizomycotina</taxon>
        <taxon>Sordariomycetes</taxon>
        <taxon>Hypocreomycetidae</taxon>
        <taxon>Glomerellales</taxon>
        <taxon>Glomerellaceae</taxon>
        <taxon>Colletotrichum</taxon>
    </lineage>
</organism>
<accession>A0A1G4BF19</accession>
<proteinExistence type="predicted"/>
<comment type="caution">
    <text evidence="1">The sequence shown here is derived from an EMBL/GenBank/DDBJ whole genome shotgun (WGS) entry which is preliminary data.</text>
</comment>